<evidence type="ECO:0000259" key="3">
    <source>
        <dbReference type="PROSITE" id="PS50972"/>
    </source>
</evidence>
<protein>
    <recommendedName>
        <fullName evidence="3">Pterin-binding domain-containing protein</fullName>
    </recommendedName>
</protein>
<feature type="compositionally biased region" description="Acidic residues" evidence="1">
    <location>
        <begin position="123"/>
        <end position="136"/>
    </location>
</feature>
<dbReference type="PROSITE" id="PS50972">
    <property type="entry name" value="PTERIN_BINDING"/>
    <property type="match status" value="1"/>
</dbReference>
<gene>
    <name evidence="4" type="ORF">ACFQ0P_04725</name>
</gene>
<dbReference type="RefSeq" id="WP_204980866.1">
    <property type="nucleotide sequence ID" value="NZ_JBHTII010000001.1"/>
</dbReference>
<evidence type="ECO:0000313" key="4">
    <source>
        <dbReference type="EMBL" id="MFD0789692.1"/>
    </source>
</evidence>
<accession>A0ABW3AFB0</accession>
<keyword evidence="5" id="KW-1185">Reference proteome</keyword>
<dbReference type="Proteomes" id="UP001597055">
    <property type="component" value="Unassembled WGS sequence"/>
</dbReference>
<sequence>MTTIYTKNQHRVHVIEGDAQGIIDRGREISRLGRQMIGAAGVLSAIADGAEEQKGRSIEKIREEVGDAHEELALAGERYKPTGTAMTTYGHALDGVQSKLRPLVLEIEEAKRQLDAKIAAAEDAQETAEDSADYDPTDTTAKGTHDADRWQAREAGIAAGNAQVYLDGLLEDFDSQWNVWDEAYDAALGAIEDATEGNVSDSWTDNIADIVQIIVDVVTVIGLVVTIAALVIGGPILALIAVALAVVVLLGTLILYDAGRATKGDLAWAIVGVLPFGRLGSLFKAGSRLQALKFLAGPVFEIGDAIGDIRRLRGIRVAVETMGTGHGLGNVARAGLASRIADTFSGLRLGDIGRGTLWANINRGGGAWTVNIADEFAAYSSHHQSVVNAVSDASDIVSRGTEVIDLPQRVANWGDFVVKGLGFGRDTAQQVGSAVEPQFELPAEIDTWREQLSR</sequence>
<feature type="transmembrane region" description="Helical" evidence="2">
    <location>
        <begin position="210"/>
        <end position="230"/>
    </location>
</feature>
<feature type="transmembrane region" description="Helical" evidence="2">
    <location>
        <begin position="236"/>
        <end position="256"/>
    </location>
</feature>
<reference evidence="5" key="1">
    <citation type="journal article" date="2019" name="Int. J. Syst. Evol. Microbiol.">
        <title>The Global Catalogue of Microorganisms (GCM) 10K type strain sequencing project: providing services to taxonomists for standard genome sequencing and annotation.</title>
        <authorList>
            <consortium name="The Broad Institute Genomics Platform"/>
            <consortium name="The Broad Institute Genome Sequencing Center for Infectious Disease"/>
            <person name="Wu L."/>
            <person name="Ma J."/>
        </authorList>
    </citation>
    <scope>NUCLEOTIDE SEQUENCE [LARGE SCALE GENOMIC DNA]</scope>
    <source>
        <strain evidence="5">CCUG 54523</strain>
    </source>
</reference>
<dbReference type="EMBL" id="JBHTII010000001">
    <property type="protein sequence ID" value="MFD0789692.1"/>
    <property type="molecule type" value="Genomic_DNA"/>
</dbReference>
<name>A0ABW3AFB0_9MICO</name>
<evidence type="ECO:0000256" key="2">
    <source>
        <dbReference type="SAM" id="Phobius"/>
    </source>
</evidence>
<organism evidence="4 5">
    <name type="scientific">Microbacterium insulae</name>
    <dbReference type="NCBI Taxonomy" id="483014"/>
    <lineage>
        <taxon>Bacteria</taxon>
        <taxon>Bacillati</taxon>
        <taxon>Actinomycetota</taxon>
        <taxon>Actinomycetes</taxon>
        <taxon>Micrococcales</taxon>
        <taxon>Microbacteriaceae</taxon>
        <taxon>Microbacterium</taxon>
    </lineage>
</organism>
<comment type="caution">
    <text evidence="4">The sequence shown here is derived from an EMBL/GenBank/DDBJ whole genome shotgun (WGS) entry which is preliminary data.</text>
</comment>
<keyword evidence="2" id="KW-1133">Transmembrane helix</keyword>
<evidence type="ECO:0000313" key="5">
    <source>
        <dbReference type="Proteomes" id="UP001597055"/>
    </source>
</evidence>
<keyword evidence="2" id="KW-0472">Membrane</keyword>
<proteinExistence type="predicted"/>
<feature type="domain" description="Pterin-binding" evidence="3">
    <location>
        <begin position="362"/>
        <end position="454"/>
    </location>
</feature>
<evidence type="ECO:0000256" key="1">
    <source>
        <dbReference type="SAM" id="MobiDB-lite"/>
    </source>
</evidence>
<keyword evidence="2" id="KW-0812">Transmembrane</keyword>
<feature type="region of interest" description="Disordered" evidence="1">
    <location>
        <begin position="121"/>
        <end position="146"/>
    </location>
</feature>
<dbReference type="InterPro" id="IPR000489">
    <property type="entry name" value="Pterin-binding_dom"/>
</dbReference>